<protein>
    <recommendedName>
        <fullName evidence="5">RRM domain-containing protein</fullName>
    </recommendedName>
</protein>
<proteinExistence type="predicted"/>
<keyword evidence="7" id="KW-1185">Reference proteome</keyword>
<feature type="compositionally biased region" description="Gly residues" evidence="4">
    <location>
        <begin position="20"/>
        <end position="33"/>
    </location>
</feature>
<dbReference type="InterPro" id="IPR035979">
    <property type="entry name" value="RBD_domain_sf"/>
</dbReference>
<feature type="domain" description="RRM" evidence="5">
    <location>
        <begin position="219"/>
        <end position="301"/>
    </location>
</feature>
<dbReference type="Pfam" id="PF00076">
    <property type="entry name" value="RRM_1"/>
    <property type="match status" value="1"/>
</dbReference>
<sequence length="311" mass="32638">MSFPDAAKRPRTDGFAAAQGMGGPYGQGMGGPMGGGPMAGEAGMMVQQGPFMGDQYGMGGAISGMFPCVKLRGLPFDVSDDDIRMFLGVEPIDMVLVKRDGRLTGEAFVVLSSPMQIEMALAKNRSYMGRRYIEIYKAKKLDYYKAICADLMDGGPMGGMNRWRGGEDGGLMAGYGRQPGGPYGVGPAGGPGGPAAGYSQALPSGAAFDAATGGSGGTTILKLRGLPFSVGDDDICQWFNEDKTLGIAPVVKDNVLVVMDHGRPSGVAFVEFMSPAEATAAMAKNKQMMGSRYVEIFPATRADLDRCMQQA</sequence>
<feature type="domain" description="RRM" evidence="5">
    <location>
        <begin position="67"/>
        <end position="140"/>
    </location>
</feature>
<reference evidence="6 7" key="1">
    <citation type="submission" date="2020-02" db="EMBL/GenBank/DDBJ databases">
        <title>Draft genome sequence of Haematococcus lacustris strain NIES-144.</title>
        <authorList>
            <person name="Morimoto D."/>
            <person name="Nakagawa S."/>
            <person name="Yoshida T."/>
            <person name="Sawayama S."/>
        </authorList>
    </citation>
    <scope>NUCLEOTIDE SEQUENCE [LARGE SCALE GENOMIC DNA]</scope>
    <source>
        <strain evidence="6 7">NIES-144</strain>
    </source>
</reference>
<dbReference type="InterPro" id="IPR000504">
    <property type="entry name" value="RRM_dom"/>
</dbReference>
<keyword evidence="1" id="KW-0677">Repeat</keyword>
<evidence type="ECO:0000313" key="6">
    <source>
        <dbReference type="EMBL" id="GFH24309.1"/>
    </source>
</evidence>
<dbReference type="InterPro" id="IPR012677">
    <property type="entry name" value="Nucleotide-bd_a/b_plait_sf"/>
</dbReference>
<dbReference type="EMBL" id="BLLF01002499">
    <property type="protein sequence ID" value="GFH24309.1"/>
    <property type="molecule type" value="Genomic_DNA"/>
</dbReference>
<dbReference type="PROSITE" id="PS50102">
    <property type="entry name" value="RRM"/>
    <property type="match status" value="2"/>
</dbReference>
<dbReference type="AlphaFoldDB" id="A0A699ZXE2"/>
<accession>A0A699ZXE2</accession>
<evidence type="ECO:0000256" key="3">
    <source>
        <dbReference type="PROSITE-ProRule" id="PRU00176"/>
    </source>
</evidence>
<keyword evidence="2 3" id="KW-0694">RNA-binding</keyword>
<evidence type="ECO:0000313" key="7">
    <source>
        <dbReference type="Proteomes" id="UP000485058"/>
    </source>
</evidence>
<gene>
    <name evidence="6" type="ORF">HaLaN_22077</name>
</gene>
<dbReference type="CDD" id="cd12254">
    <property type="entry name" value="RRM_hnRNPH_ESRPs_RBM12_like"/>
    <property type="match status" value="1"/>
</dbReference>
<evidence type="ECO:0000256" key="4">
    <source>
        <dbReference type="SAM" id="MobiDB-lite"/>
    </source>
</evidence>
<dbReference type="Proteomes" id="UP000485058">
    <property type="component" value="Unassembled WGS sequence"/>
</dbReference>
<comment type="caution">
    <text evidence="6">The sequence shown here is derived from an EMBL/GenBank/DDBJ whole genome shotgun (WGS) entry which is preliminary data.</text>
</comment>
<evidence type="ECO:0000256" key="2">
    <source>
        <dbReference type="ARBA" id="ARBA00022884"/>
    </source>
</evidence>
<feature type="compositionally biased region" description="Basic and acidic residues" evidence="4">
    <location>
        <begin position="1"/>
        <end position="12"/>
    </location>
</feature>
<evidence type="ECO:0000256" key="1">
    <source>
        <dbReference type="ARBA" id="ARBA00022737"/>
    </source>
</evidence>
<dbReference type="SMART" id="SM00360">
    <property type="entry name" value="RRM"/>
    <property type="match status" value="2"/>
</dbReference>
<dbReference type="GO" id="GO:0003723">
    <property type="term" value="F:RNA binding"/>
    <property type="evidence" value="ECO:0007669"/>
    <property type="project" value="UniProtKB-UniRule"/>
</dbReference>
<evidence type="ECO:0000259" key="5">
    <source>
        <dbReference type="PROSITE" id="PS50102"/>
    </source>
</evidence>
<name>A0A699ZXE2_HAELA</name>
<dbReference type="Gene3D" id="3.30.70.330">
    <property type="match status" value="2"/>
</dbReference>
<organism evidence="6 7">
    <name type="scientific">Haematococcus lacustris</name>
    <name type="common">Green alga</name>
    <name type="synonym">Haematococcus pluvialis</name>
    <dbReference type="NCBI Taxonomy" id="44745"/>
    <lineage>
        <taxon>Eukaryota</taxon>
        <taxon>Viridiplantae</taxon>
        <taxon>Chlorophyta</taxon>
        <taxon>core chlorophytes</taxon>
        <taxon>Chlorophyceae</taxon>
        <taxon>CS clade</taxon>
        <taxon>Chlamydomonadales</taxon>
        <taxon>Haematococcaceae</taxon>
        <taxon>Haematococcus</taxon>
    </lineage>
</organism>
<dbReference type="PANTHER" id="PTHR13976">
    <property type="entry name" value="HETEROGENEOUS NUCLEAR RIBONUCLEOPROTEIN-RELATED"/>
    <property type="match status" value="1"/>
</dbReference>
<dbReference type="SUPFAM" id="SSF54928">
    <property type="entry name" value="RNA-binding domain, RBD"/>
    <property type="match status" value="2"/>
</dbReference>
<feature type="region of interest" description="Disordered" evidence="4">
    <location>
        <begin position="1"/>
        <end position="33"/>
    </location>
</feature>
<dbReference type="InterPro" id="IPR050666">
    <property type="entry name" value="ESRP"/>
</dbReference>